<dbReference type="GO" id="GO:0006406">
    <property type="term" value="P:mRNA export from nucleus"/>
    <property type="evidence" value="ECO:0007669"/>
    <property type="project" value="TreeGrafter"/>
</dbReference>
<feature type="region of interest" description="Disordered" evidence="1">
    <location>
        <begin position="531"/>
        <end position="573"/>
    </location>
</feature>
<evidence type="ECO:0000259" key="2">
    <source>
        <dbReference type="Pfam" id="PF03399"/>
    </source>
</evidence>
<gene>
    <name evidence="3" type="primary">RvY_13841-1</name>
    <name evidence="3" type="synonym">RvY_13841.1</name>
    <name evidence="3" type="ORF">RvY_13841</name>
</gene>
<dbReference type="Proteomes" id="UP000186922">
    <property type="component" value="Unassembled WGS sequence"/>
</dbReference>
<comment type="caution">
    <text evidence="3">The sequence shown here is derived from an EMBL/GenBank/DDBJ whole genome shotgun (WGS) entry which is preliminary data.</text>
</comment>
<dbReference type="Gene3D" id="1.25.40.990">
    <property type="match status" value="1"/>
</dbReference>
<dbReference type="OrthoDB" id="21502at2759"/>
<dbReference type="EMBL" id="BDGG01000009">
    <property type="protein sequence ID" value="GAV03414.1"/>
    <property type="molecule type" value="Genomic_DNA"/>
</dbReference>
<dbReference type="STRING" id="947166.A0A1D1VWP3"/>
<dbReference type="PANTHER" id="PTHR12436:SF3">
    <property type="entry name" value="GERMINAL-CENTER ASSOCIATED NUCLEAR PROTEIN"/>
    <property type="match status" value="1"/>
</dbReference>
<dbReference type="InterPro" id="IPR005062">
    <property type="entry name" value="SAC3/GANP/THP3_conserved"/>
</dbReference>
<feature type="region of interest" description="Disordered" evidence="1">
    <location>
        <begin position="475"/>
        <end position="507"/>
    </location>
</feature>
<name>A0A1D1VWP3_RAMVA</name>
<dbReference type="AlphaFoldDB" id="A0A1D1VWP3"/>
<feature type="compositionally biased region" description="Low complexity" evidence="1">
    <location>
        <begin position="479"/>
        <end position="494"/>
    </location>
</feature>
<dbReference type="Pfam" id="PF03399">
    <property type="entry name" value="SAC3_GANP"/>
    <property type="match status" value="1"/>
</dbReference>
<organism evidence="3 4">
    <name type="scientific">Ramazzottius varieornatus</name>
    <name type="common">Water bear</name>
    <name type="synonym">Tardigrade</name>
    <dbReference type="NCBI Taxonomy" id="947166"/>
    <lineage>
        <taxon>Eukaryota</taxon>
        <taxon>Metazoa</taxon>
        <taxon>Ecdysozoa</taxon>
        <taxon>Tardigrada</taxon>
        <taxon>Eutardigrada</taxon>
        <taxon>Parachela</taxon>
        <taxon>Hypsibioidea</taxon>
        <taxon>Ramazzottiidae</taxon>
        <taxon>Ramazzottius</taxon>
    </lineage>
</organism>
<evidence type="ECO:0000313" key="4">
    <source>
        <dbReference type="Proteomes" id="UP000186922"/>
    </source>
</evidence>
<evidence type="ECO:0000256" key="1">
    <source>
        <dbReference type="SAM" id="MobiDB-lite"/>
    </source>
</evidence>
<sequence length="1073" mass="120540">MSHNTSSSDLQREWNILKARRNANVEDKFEVLDARDRIQRSRLKSQQKGLDEEDDAEVVIKGRGLEMCPEKERYQRLKEKRVDTWEENGQLIKDFSRQAADQDMPLPSELRTEGTLRSTMDYLLREIISRPPENPENPAGWYDFVWRRLRAIRKEITQQRLTGAVVASILEDMCRFHLVSCHMFCQADHSQFDHKFNLEAVNDCLASLTRIYADMEVEKVYSANAAEMRSYEMLLRIWSDKVDLVKITSLVLQLPAELQAQPEVAFARKVVSACNSRLYCEYIALLRQADYVTACLMHYYLPMVQARALHHLAISSGPRSKGAISLPLDFVQSTFGLNTAKELDIFCTYHGLEWRAGEALVTFNAASSARRDPKTFPRVRSLEYVESKVGGRNMAETIARKKFSDIPAPTTIQVYSFDENDVYSGEDPWTSVISNMVKIPPPQTTKQPTIGFFQHLLQAQKVAADLPSQVATSTFTFKSPSSSPVSSSWQPSSPHKIGPPTGPASLSRFSLKRTLSSADAGEEEAVLFLGSKRPQGPSSPPLALSPPPLASLPVETSRHETATPPTPAKVPPHLTEEKADQQVHKDYPLPTHLKLIRGRAVCHGGGILHAVFKAWRTYAHSIRQPTFHFGPIDAPVQQVQRAQALAKKEANQWLWSKWPIRSFLRERPDFDVGLLLYLYIDRQAAPSHRMATWLRTKLGDPRPEEQQPAVRLLTFSEGPQELSILFLDVCQDVQAAHTAVGHVRDHVGALCMYCATKADLAVAQSFRHDLHDGTDQTLPAALFCPGQEVAEEEVDGLPGNLLLQVALTSSQPSLQLSVALWDSIKLLLVRRIPARIPHSVTLLHLLSQLYCDFLKMSRALQAEMREELSSKQLRHVWNALVDTYLQERDFLLDKGRMCDWLVQKLPDNELATFLKVSDDDETWSYSPVDIFPIGLTFELTCASQETRGLLAIVAQKLSIVTAAASLYDPVSRSPSSSRPLPDFDLMLKKYLEELDTTCSSTSSAASSGQEDDDVDGGAKKLSRFERPSNDTASSADKDRESLSYAFQSVRQTRNHLSEWFTGLSTLLNDLDSL</sequence>
<protein>
    <recommendedName>
        <fullName evidence="2">SAC3/GANP/THP3 conserved domain-containing protein</fullName>
    </recommendedName>
</protein>
<feature type="compositionally biased region" description="Basic and acidic residues" evidence="1">
    <location>
        <begin position="1016"/>
        <end position="1028"/>
    </location>
</feature>
<reference evidence="3 4" key="1">
    <citation type="journal article" date="2016" name="Nat. Commun.">
        <title>Extremotolerant tardigrade genome and improved radiotolerance of human cultured cells by tardigrade-unique protein.</title>
        <authorList>
            <person name="Hashimoto T."/>
            <person name="Horikawa D.D."/>
            <person name="Saito Y."/>
            <person name="Kuwahara H."/>
            <person name="Kozuka-Hata H."/>
            <person name="Shin-I T."/>
            <person name="Minakuchi Y."/>
            <person name="Ohishi K."/>
            <person name="Motoyama A."/>
            <person name="Aizu T."/>
            <person name="Enomoto A."/>
            <person name="Kondo K."/>
            <person name="Tanaka S."/>
            <person name="Hara Y."/>
            <person name="Koshikawa S."/>
            <person name="Sagara H."/>
            <person name="Miura T."/>
            <person name="Yokobori S."/>
            <person name="Miyagawa K."/>
            <person name="Suzuki Y."/>
            <person name="Kubo T."/>
            <person name="Oyama M."/>
            <person name="Kohara Y."/>
            <person name="Fujiyama A."/>
            <person name="Arakawa K."/>
            <person name="Katayama T."/>
            <person name="Toyoda A."/>
            <person name="Kunieda T."/>
        </authorList>
    </citation>
    <scope>NUCLEOTIDE SEQUENCE [LARGE SCALE GENOMIC DNA]</scope>
    <source>
        <strain evidence="3 4">YOKOZUNA-1</strain>
    </source>
</reference>
<feature type="domain" description="SAC3/GANP/THP3 conserved" evidence="2">
    <location>
        <begin position="67"/>
        <end position="354"/>
    </location>
</feature>
<dbReference type="InterPro" id="IPR045107">
    <property type="entry name" value="SAC3/GANP/THP3"/>
</dbReference>
<feature type="region of interest" description="Disordered" evidence="1">
    <location>
        <begin position="1000"/>
        <end position="1039"/>
    </location>
</feature>
<dbReference type="GO" id="GO:0005737">
    <property type="term" value="C:cytoplasm"/>
    <property type="evidence" value="ECO:0007669"/>
    <property type="project" value="TreeGrafter"/>
</dbReference>
<evidence type="ECO:0000313" key="3">
    <source>
        <dbReference type="EMBL" id="GAV03414.1"/>
    </source>
</evidence>
<accession>A0A1D1VWP3</accession>
<feature type="compositionally biased region" description="Pro residues" evidence="1">
    <location>
        <begin position="537"/>
        <end position="550"/>
    </location>
</feature>
<dbReference type="GO" id="GO:0070390">
    <property type="term" value="C:transcription export complex 2"/>
    <property type="evidence" value="ECO:0007669"/>
    <property type="project" value="TreeGrafter"/>
</dbReference>
<keyword evidence="4" id="KW-1185">Reference proteome</keyword>
<dbReference type="PANTHER" id="PTHR12436">
    <property type="entry name" value="80 KDA MCM3-ASSOCIATED PROTEIN"/>
    <property type="match status" value="1"/>
</dbReference>
<proteinExistence type="predicted"/>